<comment type="similarity">
    <text evidence="1">Belongs to the peptidase S1 family.</text>
</comment>
<proteinExistence type="inferred from homology"/>
<evidence type="ECO:0000256" key="8">
    <source>
        <dbReference type="PIRSR" id="PIRSR001134-1"/>
    </source>
</evidence>
<dbReference type="InterPro" id="IPR037295">
    <property type="entry name" value="Alpha-lytic_protease_prodomain"/>
</dbReference>
<feature type="active site" description="Charge relay system" evidence="8">
    <location>
        <position position="216"/>
    </location>
</feature>
<feature type="chain" id="PRO_5004352606" evidence="11">
    <location>
        <begin position="22"/>
        <end position="384"/>
    </location>
</feature>
<dbReference type="Proteomes" id="UP000014139">
    <property type="component" value="Unassembled WGS sequence"/>
</dbReference>
<evidence type="ECO:0000313" key="14">
    <source>
        <dbReference type="EMBL" id="EOD70216.1"/>
    </source>
</evidence>
<comment type="caution">
    <text evidence="14">The sequence shown here is derived from an EMBL/GenBank/DDBJ whole genome shotgun (WGS) entry which is preliminary data.</text>
</comment>
<feature type="active site" description="Charge relay system" evidence="8">
    <location>
        <position position="331"/>
    </location>
</feature>
<evidence type="ECO:0000259" key="13">
    <source>
        <dbReference type="Pfam" id="PF02983"/>
    </source>
</evidence>
<feature type="disulfide bond" evidence="9">
    <location>
        <begin position="325"/>
        <end position="352"/>
    </location>
</feature>
<dbReference type="InterPro" id="IPR004236">
    <property type="entry name" value="Pept_S1_alpha_lytic"/>
</dbReference>
<keyword evidence="6" id="KW-0865">Zymogen</keyword>
<keyword evidence="7 9" id="KW-1015">Disulfide bond</keyword>
<reference evidence="14 15" key="1">
    <citation type="submission" date="2013-02" db="EMBL/GenBank/DDBJ databases">
        <title>Draft genome sequence of Amycolatopsis vancoresmycina strain DSM 44592T.</title>
        <authorList>
            <person name="Kumar S."/>
            <person name="Kaur N."/>
            <person name="Kaur C."/>
            <person name="Raghava G.P.S."/>
            <person name="Mayilraj S."/>
        </authorList>
    </citation>
    <scope>NUCLEOTIDE SEQUENCE [LARGE SCALE GENOMIC DNA]</scope>
    <source>
        <strain evidence="14 15">DSM 44592</strain>
    </source>
</reference>
<evidence type="ECO:0000256" key="5">
    <source>
        <dbReference type="ARBA" id="ARBA00022825"/>
    </source>
</evidence>
<protein>
    <submittedName>
        <fullName evidence="14">Serine protease</fullName>
    </submittedName>
</protein>
<evidence type="ECO:0000256" key="4">
    <source>
        <dbReference type="ARBA" id="ARBA00022801"/>
    </source>
</evidence>
<name>R1ICF8_9PSEU</name>
<feature type="domain" description="Peptidase S1A alpha-lytic prodomain" evidence="13">
    <location>
        <begin position="102"/>
        <end position="159"/>
    </location>
</feature>
<keyword evidence="5" id="KW-0720">Serine protease</keyword>
<evidence type="ECO:0000256" key="3">
    <source>
        <dbReference type="ARBA" id="ARBA00022729"/>
    </source>
</evidence>
<dbReference type="Gene3D" id="3.30.300.50">
    <property type="match status" value="2"/>
</dbReference>
<dbReference type="InterPro" id="IPR001254">
    <property type="entry name" value="Trypsin_dom"/>
</dbReference>
<keyword evidence="4" id="KW-0378">Hydrolase</keyword>
<dbReference type="GO" id="GO:0005576">
    <property type="term" value="C:extracellular region"/>
    <property type="evidence" value="ECO:0007669"/>
    <property type="project" value="InterPro"/>
</dbReference>
<organism evidence="14 15">
    <name type="scientific">Amycolatopsis vancoresmycina DSM 44592</name>
    <dbReference type="NCBI Taxonomy" id="1292037"/>
    <lineage>
        <taxon>Bacteria</taxon>
        <taxon>Bacillati</taxon>
        <taxon>Actinomycetota</taxon>
        <taxon>Actinomycetes</taxon>
        <taxon>Pseudonocardiales</taxon>
        <taxon>Pseudonocardiaceae</taxon>
        <taxon>Amycolatopsis</taxon>
    </lineage>
</organism>
<feature type="active site" description="Charge relay system" evidence="8">
    <location>
        <position position="245"/>
    </location>
</feature>
<dbReference type="PRINTS" id="PR00861">
    <property type="entry name" value="ALYTICPTASE"/>
</dbReference>
<dbReference type="GO" id="GO:0004252">
    <property type="term" value="F:serine-type endopeptidase activity"/>
    <property type="evidence" value="ECO:0007669"/>
    <property type="project" value="InterPro"/>
</dbReference>
<dbReference type="Pfam" id="PF02983">
    <property type="entry name" value="Pro_Al_protease"/>
    <property type="match status" value="1"/>
</dbReference>
<dbReference type="InterPro" id="IPR035070">
    <property type="entry name" value="Streptogrisin_prodomain"/>
</dbReference>
<keyword evidence="15" id="KW-1185">Reference proteome</keyword>
<evidence type="ECO:0000256" key="10">
    <source>
        <dbReference type="SAM" id="MobiDB-lite"/>
    </source>
</evidence>
<feature type="domain" description="Peptidase S1" evidence="12">
    <location>
        <begin position="213"/>
        <end position="365"/>
    </location>
</feature>
<evidence type="ECO:0000313" key="15">
    <source>
        <dbReference type="Proteomes" id="UP000014139"/>
    </source>
</evidence>
<dbReference type="GO" id="GO:0006508">
    <property type="term" value="P:proteolysis"/>
    <property type="evidence" value="ECO:0007669"/>
    <property type="project" value="UniProtKB-KW"/>
</dbReference>
<evidence type="ECO:0000256" key="11">
    <source>
        <dbReference type="SAM" id="SignalP"/>
    </source>
</evidence>
<dbReference type="InterPro" id="IPR001316">
    <property type="entry name" value="Pept_S1A_streptogrisin"/>
</dbReference>
<feature type="disulfide bond" evidence="9">
    <location>
        <begin position="289"/>
        <end position="299"/>
    </location>
</feature>
<dbReference type="Pfam" id="PF00089">
    <property type="entry name" value="Trypsin"/>
    <property type="match status" value="1"/>
</dbReference>
<evidence type="ECO:0000256" key="6">
    <source>
        <dbReference type="ARBA" id="ARBA00023145"/>
    </source>
</evidence>
<dbReference type="InterPro" id="IPR009003">
    <property type="entry name" value="Peptidase_S1_PA"/>
</dbReference>
<dbReference type="Gene3D" id="2.40.10.10">
    <property type="entry name" value="Trypsin-like serine proteases"/>
    <property type="match status" value="2"/>
</dbReference>
<dbReference type="PIRSF" id="PIRSF001134">
    <property type="entry name" value="Streptogrisin"/>
    <property type="match status" value="1"/>
</dbReference>
<dbReference type="SUPFAM" id="SSF54806">
    <property type="entry name" value="Alpha-lytic protease prodomain"/>
    <property type="match status" value="1"/>
</dbReference>
<sequence length="384" mass="39558">MLAATGVVWLAVAGVSGPAQAAADPRLLAAMQRDLHLDSAQATELLAVEAAAGRTERRLRAEFGTRFGGAWLSSSTLVVAVTDPALADAVKAAGAEPKLVRRSESELGKVKSTLDKAARPAARAVSGWYVDAVTNAVVVRAHPDAVAVAAAFVGASGADPRAVRVEVSAGTPRTLDRVPLGIYGGDLLRVPLGRCSLGFSVLSYVQHFTGWTTAGHCGRAGDAATPGFDVGATGTFRGSVFPGNDHAWVSHDNYDFDFGPFAMPQVNDYQGDGVRVEGLQEAPVGASICRSGITSGWRCGTIQAKNETVNYAEGTVTGLTRTSACAEPGDSGGPYLSGGQAQGTTSGGSGDCTFGGTTYFQPINPVLRAYQLKLFSVNGALDPL</sequence>
<dbReference type="EMBL" id="AOUO01000022">
    <property type="protein sequence ID" value="EOD70216.1"/>
    <property type="molecule type" value="Genomic_DNA"/>
</dbReference>
<accession>R1ICF8</accession>
<evidence type="ECO:0000256" key="1">
    <source>
        <dbReference type="ARBA" id="ARBA00007664"/>
    </source>
</evidence>
<dbReference type="AlphaFoldDB" id="R1ICF8"/>
<feature type="signal peptide" evidence="11">
    <location>
        <begin position="1"/>
        <end position="21"/>
    </location>
</feature>
<feature type="disulfide bond" evidence="9">
    <location>
        <begin position="195"/>
        <end position="217"/>
    </location>
</feature>
<evidence type="ECO:0000256" key="7">
    <source>
        <dbReference type="ARBA" id="ARBA00023157"/>
    </source>
</evidence>
<evidence type="ECO:0000256" key="9">
    <source>
        <dbReference type="PIRSR" id="PIRSR001134-2"/>
    </source>
</evidence>
<dbReference type="PATRIC" id="fig|1292037.4.peg.416"/>
<evidence type="ECO:0000256" key="2">
    <source>
        <dbReference type="ARBA" id="ARBA00022670"/>
    </source>
</evidence>
<feature type="region of interest" description="Disordered" evidence="10">
    <location>
        <begin position="327"/>
        <end position="348"/>
    </location>
</feature>
<keyword evidence="3 11" id="KW-0732">Signal</keyword>
<keyword evidence="2 14" id="KW-0645">Protease</keyword>
<gene>
    <name evidence="14" type="ORF">H480_02099</name>
</gene>
<dbReference type="CDD" id="cd21112">
    <property type="entry name" value="alphaLP-like"/>
    <property type="match status" value="1"/>
</dbReference>
<dbReference type="SUPFAM" id="SSF50494">
    <property type="entry name" value="Trypsin-like serine proteases"/>
    <property type="match status" value="1"/>
</dbReference>
<dbReference type="eggNOG" id="COG3979">
    <property type="taxonomic scope" value="Bacteria"/>
</dbReference>
<evidence type="ECO:0000259" key="12">
    <source>
        <dbReference type="Pfam" id="PF00089"/>
    </source>
</evidence>
<dbReference type="InterPro" id="IPR043504">
    <property type="entry name" value="Peptidase_S1_PA_chymotrypsin"/>
</dbReference>